<protein>
    <submittedName>
        <fullName evidence="1">Uncharacterized protein</fullName>
    </submittedName>
</protein>
<reference evidence="1 2" key="1">
    <citation type="submission" date="2019-09" db="EMBL/GenBank/DDBJ databases">
        <authorList>
            <person name="Depoorter E."/>
        </authorList>
    </citation>
    <scope>NUCLEOTIDE SEQUENCE [LARGE SCALE GENOMIC DNA]</scope>
    <source>
        <strain evidence="1">R-18112</strain>
    </source>
</reference>
<sequence>MCSIGEFKLTFKQLAKLIDILGNHTERAHCELWQLTEMNPFVRQVFANR</sequence>
<organism evidence="1 2">
    <name type="scientific">Burkholderia lata (strain ATCC 17760 / DSM 23089 / LMG 22485 / NCIMB 9086 / R18194 / 383)</name>
    <dbReference type="NCBI Taxonomy" id="482957"/>
    <lineage>
        <taxon>Bacteria</taxon>
        <taxon>Pseudomonadati</taxon>
        <taxon>Pseudomonadota</taxon>
        <taxon>Betaproteobacteria</taxon>
        <taxon>Burkholderiales</taxon>
        <taxon>Burkholderiaceae</taxon>
        <taxon>Burkholderia</taxon>
        <taxon>Burkholderia cepacia complex</taxon>
    </lineage>
</organism>
<dbReference type="EMBL" id="CABVQI010000028">
    <property type="protein sequence ID" value="VWD37797.1"/>
    <property type="molecule type" value="Genomic_DNA"/>
</dbReference>
<evidence type="ECO:0000313" key="2">
    <source>
        <dbReference type="Proteomes" id="UP000494274"/>
    </source>
</evidence>
<accession>A0A6P2ZS39</accession>
<proteinExistence type="predicted"/>
<dbReference type="Proteomes" id="UP000494274">
    <property type="component" value="Unassembled WGS sequence"/>
</dbReference>
<name>A0A6P2ZS39_BURL3</name>
<gene>
    <name evidence="1" type="ORF">BLA18112_06546</name>
</gene>
<dbReference type="AlphaFoldDB" id="A0A6P2ZS39"/>
<evidence type="ECO:0000313" key="1">
    <source>
        <dbReference type="EMBL" id="VWD37797.1"/>
    </source>
</evidence>